<evidence type="ECO:0000313" key="1">
    <source>
        <dbReference type="EMBL" id="CAG8508566.1"/>
    </source>
</evidence>
<evidence type="ECO:0000313" key="2">
    <source>
        <dbReference type="Proteomes" id="UP000789901"/>
    </source>
</evidence>
<keyword evidence="2" id="KW-1185">Reference proteome</keyword>
<proteinExistence type="predicted"/>
<accession>A0ABM8W2K2</accession>
<dbReference type="Proteomes" id="UP000789901">
    <property type="component" value="Unassembled WGS sequence"/>
</dbReference>
<comment type="caution">
    <text evidence="1">The sequence shown here is derived from an EMBL/GenBank/DDBJ whole genome shotgun (WGS) entry which is preliminary data.</text>
</comment>
<organism evidence="1 2">
    <name type="scientific">Gigaspora margarita</name>
    <dbReference type="NCBI Taxonomy" id="4874"/>
    <lineage>
        <taxon>Eukaryota</taxon>
        <taxon>Fungi</taxon>
        <taxon>Fungi incertae sedis</taxon>
        <taxon>Mucoromycota</taxon>
        <taxon>Glomeromycotina</taxon>
        <taxon>Glomeromycetes</taxon>
        <taxon>Diversisporales</taxon>
        <taxon>Gigasporaceae</taxon>
        <taxon>Gigaspora</taxon>
    </lineage>
</organism>
<sequence length="48" mass="5545">MQRLPELGIISQKILGLNNLLQTSQIRTICEYLPSACNILFENKHFEI</sequence>
<protein>
    <submittedName>
        <fullName evidence="1">30871_t:CDS:1</fullName>
    </submittedName>
</protein>
<name>A0ABM8W2K2_GIGMA</name>
<dbReference type="EMBL" id="CAJVQB010000817">
    <property type="protein sequence ID" value="CAG8508566.1"/>
    <property type="molecule type" value="Genomic_DNA"/>
</dbReference>
<reference evidence="1 2" key="1">
    <citation type="submission" date="2021-06" db="EMBL/GenBank/DDBJ databases">
        <authorList>
            <person name="Kallberg Y."/>
            <person name="Tangrot J."/>
            <person name="Rosling A."/>
        </authorList>
    </citation>
    <scope>NUCLEOTIDE SEQUENCE [LARGE SCALE GENOMIC DNA]</scope>
    <source>
        <strain evidence="1 2">120-4 pot B 10/14</strain>
    </source>
</reference>
<gene>
    <name evidence="1" type="ORF">GMARGA_LOCUS2564</name>
</gene>